<dbReference type="HOGENOM" id="CLU_010414_0_0_1"/>
<dbReference type="Gramene" id="KQL28431">
    <property type="protein sequence ID" value="KQL28431"/>
    <property type="gene ID" value="SETIT_016178mg"/>
</dbReference>
<dbReference type="PANTHER" id="PTHR43620:SF44">
    <property type="entry name" value="GLYCEROPHOSPHODIESTER PHOSPHODIESTERASE GDPDL6-RELATED"/>
    <property type="match status" value="1"/>
</dbReference>
<dbReference type="SMR" id="K3YPI6"/>
<evidence type="ECO:0000256" key="6">
    <source>
        <dbReference type="ARBA" id="ARBA00047512"/>
    </source>
</evidence>
<sequence>MQGAPPEQMGASYPHMFLIFLLFHGANAASNAPAGPKWQTLSGRPPQVIARGGFSGLFPDSSQYAYQFALSTSLPDVVLFCDLQFSSDSTGFCKTGLTLDNSTTVSEVFPKMEKTYKVHGEDVHGWFSLDFTADQLIQNVTLIQNIFSRPSTFDGSMGMYTLDDIVELRPPQIWLNVQYNSFFLEHKLSTEDYILGLPKKFSLTYISSTEIDFLKSLGGKLKKSKTKLVFRFLNEDVIEPSTKKTYGELLKDLKSIKDFAVGILVPKTYIWPLNKDQYLSPSTSLVKDAHALGLEVYASGFANDIATSYNYSYDPSAEYLQFIDNSDFSVDGVLTDFPPTASGAIEDTRPLIITHNGASGVFAGSTDLAYQEAIKDAADIIDCSVQMSKDGVAFCMHSADLSPHTTAATAFVSKSSTVHEIQNKSGIFSFELSWSEIQTLKPDIFSPFAQAGLKRNPASKNAGRFLTLPQFLDMAKASNVSGILIEMEHASYLAKRGLGVVESVSSALTKAGYDKETKQQVFIQSDDSSVLSAFKKFPAFKRVLNLEMEFSGASQPSLDDIKKFADGVRIHRSSVAQITGYFMTRFTDTVGSLQAANLTVFIGVLKNEFMNLGFDYFADPTVEIVTYSSAVMADGLITDYPATAASYFRSPCSDMSLNLSYSILPAQPGALVHLAAPGALAPAAGPAPLLEPKDVVDPPLPSVKAHPAWRHTTYTGADTHTTSSSFLPWRRSPRTPAPLRRRLLAYTAATARPPLPEPGGPPPLHAVALGGYIYSSRNLSCLVSGTAKASVSGAETSSGGEDVNEIIGAVEAVESTTPGASFLAKVAIAIGIAATVTVISLVRKQPSSGPSFSLPQIVDASTQSDAAAATLGYSFSAFGKKVIIPEYTPGGVCLSDMIPFFLGKLFRQTKASEGISSKIGIGKDKALSISRAVQKYGNLIGFVERFSIGVRNITAFLAGALGIPADCYFAGVCFGCLLTLPIQGHNAPWKHTMEGPDDMPAHIKSSMFGCALTIPITDGRLNMGTWQGIWLCEHRDHASPRKIVITLNGV</sequence>
<feature type="chain" id="PRO_5010127015" description="glycerophosphodiester phosphodiesterase" evidence="7">
    <location>
        <begin position="29"/>
        <end position="1050"/>
    </location>
</feature>
<dbReference type="CDD" id="cd08604">
    <property type="entry name" value="GDPD_SHV3_repeat_2"/>
    <property type="match status" value="1"/>
</dbReference>
<feature type="domain" description="GP-PDE" evidence="8">
    <location>
        <begin position="350"/>
        <end position="648"/>
    </location>
</feature>
<keyword evidence="10" id="KW-1185">Reference proteome</keyword>
<evidence type="ECO:0000256" key="7">
    <source>
        <dbReference type="SAM" id="SignalP"/>
    </source>
</evidence>
<dbReference type="OMA" id="CLQNAAY"/>
<dbReference type="eggNOG" id="KOG3267">
    <property type="taxonomic scope" value="Eukaryota"/>
</dbReference>
<dbReference type="Gene3D" id="2.60.120.460">
    <property type="entry name" value="YjbQ-like"/>
    <property type="match status" value="1"/>
</dbReference>
<dbReference type="Pfam" id="PF01894">
    <property type="entry name" value="YjbQ"/>
    <property type="match status" value="1"/>
</dbReference>
<dbReference type="InterPro" id="IPR017946">
    <property type="entry name" value="PLC-like_Pdiesterase_TIM-brl"/>
</dbReference>
<dbReference type="CDD" id="cd08603">
    <property type="entry name" value="GDPD_SHV3_repeat_1"/>
    <property type="match status" value="1"/>
</dbReference>
<evidence type="ECO:0000256" key="4">
    <source>
        <dbReference type="ARBA" id="ARBA00022801"/>
    </source>
</evidence>
<dbReference type="Proteomes" id="UP000004995">
    <property type="component" value="Unassembled WGS sequence"/>
</dbReference>
<dbReference type="GO" id="GO:0006629">
    <property type="term" value="P:lipid metabolic process"/>
    <property type="evidence" value="ECO:0007669"/>
    <property type="project" value="InterPro"/>
</dbReference>
<dbReference type="FunCoup" id="K3YPI6">
    <property type="interactions" value="715"/>
</dbReference>
<dbReference type="SUPFAM" id="SSF51695">
    <property type="entry name" value="PLC-like phosphodiesterases"/>
    <property type="match status" value="2"/>
</dbReference>
<name>K3YPI6_SETIT</name>
<dbReference type="EC" id="3.1.4.46" evidence="1"/>
<feature type="signal peptide" evidence="7">
    <location>
        <begin position="1"/>
        <end position="28"/>
    </location>
</feature>
<keyword evidence="3" id="KW-0319">Glycerol metabolism</keyword>
<dbReference type="FunFam" id="3.20.20.190:FF:000011">
    <property type="entry name" value="Glycerophosphodiester phosphodiesterase GDPDL3"/>
    <property type="match status" value="1"/>
</dbReference>
<protein>
    <recommendedName>
        <fullName evidence="1">glycerophosphodiester phosphodiesterase</fullName>
        <ecNumber evidence="1">3.1.4.46</ecNumber>
    </recommendedName>
</protein>
<proteinExistence type="predicted"/>
<dbReference type="InterPro" id="IPR030395">
    <property type="entry name" value="GP_PDE_dom"/>
</dbReference>
<dbReference type="PANTHER" id="PTHR43620">
    <property type="entry name" value="GLYCEROPHOSPHORYL DIESTER PHOSPHODIESTERASE"/>
    <property type="match status" value="1"/>
</dbReference>
<dbReference type="EnsemblPlants" id="KQL28431">
    <property type="protein sequence ID" value="KQL28431"/>
    <property type="gene ID" value="SETIT_016178mg"/>
</dbReference>
<dbReference type="GO" id="GO:0008889">
    <property type="term" value="F:glycerophosphodiester phosphodiesterase activity"/>
    <property type="evidence" value="ECO:0000318"/>
    <property type="project" value="GO_Central"/>
</dbReference>
<dbReference type="AlphaFoldDB" id="K3YPI6"/>
<feature type="domain" description="GP-PDE" evidence="8">
    <location>
        <begin position="46"/>
        <end position="345"/>
    </location>
</feature>
<accession>K3YPI6</accession>
<reference evidence="9" key="2">
    <citation type="submission" date="2018-08" db="UniProtKB">
        <authorList>
            <consortium name="EnsemblPlants"/>
        </authorList>
    </citation>
    <scope>IDENTIFICATION</scope>
    <source>
        <strain evidence="9">Yugu1</strain>
    </source>
</reference>
<dbReference type="SUPFAM" id="SSF111038">
    <property type="entry name" value="YjbQ-like"/>
    <property type="match status" value="1"/>
</dbReference>
<dbReference type="InParanoid" id="K3YPI6"/>
<evidence type="ECO:0000256" key="5">
    <source>
        <dbReference type="ARBA" id="ARBA00023180"/>
    </source>
</evidence>
<dbReference type="Pfam" id="PF03009">
    <property type="entry name" value="GDPD"/>
    <property type="match status" value="1"/>
</dbReference>
<keyword evidence="5" id="KW-0325">Glycoprotein</keyword>
<dbReference type="GO" id="GO:0006071">
    <property type="term" value="P:glycerol metabolic process"/>
    <property type="evidence" value="ECO:0007669"/>
    <property type="project" value="UniProtKB-KW"/>
</dbReference>
<dbReference type="Gene3D" id="3.20.20.190">
    <property type="entry name" value="Phosphatidylinositol (PI) phosphodiesterase"/>
    <property type="match status" value="2"/>
</dbReference>
<dbReference type="InterPro" id="IPR001602">
    <property type="entry name" value="UPF0047_YjbQ-like"/>
</dbReference>
<evidence type="ECO:0000313" key="9">
    <source>
        <dbReference type="EnsemblPlants" id="KQL28431"/>
    </source>
</evidence>
<organism evidence="9 10">
    <name type="scientific">Setaria italica</name>
    <name type="common">Foxtail millet</name>
    <name type="synonym">Panicum italicum</name>
    <dbReference type="NCBI Taxonomy" id="4555"/>
    <lineage>
        <taxon>Eukaryota</taxon>
        <taxon>Viridiplantae</taxon>
        <taxon>Streptophyta</taxon>
        <taxon>Embryophyta</taxon>
        <taxon>Tracheophyta</taxon>
        <taxon>Spermatophyta</taxon>
        <taxon>Magnoliopsida</taxon>
        <taxon>Liliopsida</taxon>
        <taxon>Poales</taxon>
        <taxon>Poaceae</taxon>
        <taxon>PACMAD clade</taxon>
        <taxon>Panicoideae</taxon>
        <taxon>Panicodae</taxon>
        <taxon>Paniceae</taxon>
        <taxon>Cenchrinae</taxon>
        <taxon>Setaria</taxon>
    </lineage>
</organism>
<keyword evidence="4" id="KW-0378">Hydrolase</keyword>
<dbReference type="EMBL" id="AGNK02000087">
    <property type="status" value="NOT_ANNOTATED_CDS"/>
    <property type="molecule type" value="Genomic_DNA"/>
</dbReference>
<evidence type="ECO:0000256" key="3">
    <source>
        <dbReference type="ARBA" id="ARBA00022798"/>
    </source>
</evidence>
<evidence type="ECO:0000256" key="1">
    <source>
        <dbReference type="ARBA" id="ARBA00012247"/>
    </source>
</evidence>
<dbReference type="InterPro" id="IPR035917">
    <property type="entry name" value="YjbQ-like_sf"/>
</dbReference>
<evidence type="ECO:0000256" key="2">
    <source>
        <dbReference type="ARBA" id="ARBA00022729"/>
    </source>
</evidence>
<evidence type="ECO:0000313" key="10">
    <source>
        <dbReference type="Proteomes" id="UP000004995"/>
    </source>
</evidence>
<comment type="catalytic activity">
    <reaction evidence="6">
        <text>a sn-glycero-3-phosphodiester + H2O = an alcohol + sn-glycerol 3-phosphate + H(+)</text>
        <dbReference type="Rhea" id="RHEA:12969"/>
        <dbReference type="ChEBI" id="CHEBI:15377"/>
        <dbReference type="ChEBI" id="CHEBI:15378"/>
        <dbReference type="ChEBI" id="CHEBI:30879"/>
        <dbReference type="ChEBI" id="CHEBI:57597"/>
        <dbReference type="ChEBI" id="CHEBI:83408"/>
        <dbReference type="EC" id="3.1.4.46"/>
    </reaction>
</comment>
<dbReference type="ExpressionAtlas" id="K3YPI6">
    <property type="expression patterns" value="baseline"/>
</dbReference>
<dbReference type="eggNOG" id="KOG2258">
    <property type="taxonomic scope" value="Eukaryota"/>
</dbReference>
<dbReference type="PROSITE" id="PS51704">
    <property type="entry name" value="GP_PDE"/>
    <property type="match status" value="2"/>
</dbReference>
<dbReference type="FunFam" id="3.20.20.190:FF:000013">
    <property type="entry name" value="Glycerophosphodiester phosphodiesterase GDPDL3"/>
    <property type="match status" value="1"/>
</dbReference>
<evidence type="ECO:0000259" key="8">
    <source>
        <dbReference type="PROSITE" id="PS51704"/>
    </source>
</evidence>
<keyword evidence="2 7" id="KW-0732">Signal</keyword>
<dbReference type="STRING" id="4555.K3YPI6"/>
<reference evidence="10" key="1">
    <citation type="journal article" date="2012" name="Nat. Biotechnol.">
        <title>Reference genome sequence of the model plant Setaria.</title>
        <authorList>
            <person name="Bennetzen J.L."/>
            <person name="Schmutz J."/>
            <person name="Wang H."/>
            <person name="Percifield R."/>
            <person name="Hawkins J."/>
            <person name="Pontaroli A.C."/>
            <person name="Estep M."/>
            <person name="Feng L."/>
            <person name="Vaughn J.N."/>
            <person name="Grimwood J."/>
            <person name="Jenkins J."/>
            <person name="Barry K."/>
            <person name="Lindquist E."/>
            <person name="Hellsten U."/>
            <person name="Deshpande S."/>
            <person name="Wang X."/>
            <person name="Wu X."/>
            <person name="Mitros T."/>
            <person name="Triplett J."/>
            <person name="Yang X."/>
            <person name="Ye C.Y."/>
            <person name="Mauro-Herrera M."/>
            <person name="Wang L."/>
            <person name="Li P."/>
            <person name="Sharma M."/>
            <person name="Sharma R."/>
            <person name="Ronald P.C."/>
            <person name="Panaud O."/>
            <person name="Kellogg E.A."/>
            <person name="Brutnell T.P."/>
            <person name="Doust A.N."/>
            <person name="Tuskan G.A."/>
            <person name="Rokhsar D."/>
            <person name="Devos K.M."/>
        </authorList>
    </citation>
    <scope>NUCLEOTIDE SEQUENCE [LARGE SCALE GENOMIC DNA]</scope>
    <source>
        <strain evidence="10">cv. Yugu1</strain>
    </source>
</reference>